<name>A0ABT6FHH6_9BACT</name>
<gene>
    <name evidence="1" type="ORF">PZE19_23960</name>
</gene>
<comment type="caution">
    <text evidence="1">The sequence shown here is derived from an EMBL/GenBank/DDBJ whole genome shotgun (WGS) entry which is preliminary data.</text>
</comment>
<dbReference type="Pfam" id="PF05626">
    <property type="entry name" value="DUF790"/>
    <property type="match status" value="1"/>
</dbReference>
<organism evidence="1 2">
    <name type="scientific">Paludisphaera mucosa</name>
    <dbReference type="NCBI Taxonomy" id="3030827"/>
    <lineage>
        <taxon>Bacteria</taxon>
        <taxon>Pseudomonadati</taxon>
        <taxon>Planctomycetota</taxon>
        <taxon>Planctomycetia</taxon>
        <taxon>Isosphaerales</taxon>
        <taxon>Isosphaeraceae</taxon>
        <taxon>Paludisphaera</taxon>
    </lineage>
</organism>
<sequence length="428" mass="48432">MLTGDLMRVRFSKERVLPLYLNREGAQWLEAAESLLAIFREGVGMTRGEIEGEIDEMFGGGGKATLVHRGLAKVLEDGAEFEVVADVPPDVIREKVFTAAAEHRKALAIAHPTDGNPLPEPGRGPRPAFRRDVVLEGVAKELEVDPKILIDGLFADLRDENRMLSFQDMTAQRLLDRYNVALAQTVLLRSVRVQVEVRNETPARYRQLFRQLKFHRLLYRVSGTMKEGYVFHVDGPLSLFSATTRYGLQMALFLPALLRCRDFRLDAELRWGPKREPRSFHVDAGLGLVPHTADTGVYVPPEIPAFAERFRQVVPAWELTETTEIVELGREGVWVPDFRAVHKKTGVDVFVEVVGFWKKATLDRLLDQLPRLGPPRFVMVVSEKLKVDEEALEKLPGPILWFKEIPSAPELAGLLDRFLPEKQESMLK</sequence>
<dbReference type="InterPro" id="IPR008508">
    <property type="entry name" value="Bax1"/>
</dbReference>
<dbReference type="Proteomes" id="UP001216907">
    <property type="component" value="Unassembled WGS sequence"/>
</dbReference>
<proteinExistence type="predicted"/>
<dbReference type="EMBL" id="JARRAG010000002">
    <property type="protein sequence ID" value="MDG3006838.1"/>
    <property type="molecule type" value="Genomic_DNA"/>
</dbReference>
<evidence type="ECO:0000313" key="2">
    <source>
        <dbReference type="Proteomes" id="UP001216907"/>
    </source>
</evidence>
<dbReference type="PANTHER" id="PTHR39640:SF1">
    <property type="entry name" value="DUF790 FAMILY PROTEIN"/>
    <property type="match status" value="1"/>
</dbReference>
<accession>A0ABT6FHH6</accession>
<dbReference type="PANTHER" id="PTHR39640">
    <property type="entry name" value="VNG6129C"/>
    <property type="match status" value="1"/>
</dbReference>
<dbReference type="RefSeq" id="WP_277863129.1">
    <property type="nucleotide sequence ID" value="NZ_JARRAG010000002.1"/>
</dbReference>
<evidence type="ECO:0000313" key="1">
    <source>
        <dbReference type="EMBL" id="MDG3006838.1"/>
    </source>
</evidence>
<keyword evidence="2" id="KW-1185">Reference proteome</keyword>
<dbReference type="PIRSF" id="PIRSF019435">
    <property type="entry name" value="UCP019435"/>
    <property type="match status" value="1"/>
</dbReference>
<protein>
    <submittedName>
        <fullName evidence="1">DUF790 family protein</fullName>
    </submittedName>
</protein>
<reference evidence="1 2" key="1">
    <citation type="submission" date="2023-03" db="EMBL/GenBank/DDBJ databases">
        <title>Paludisphaera mucosa sp. nov. a novel planctomycete from northern fen.</title>
        <authorList>
            <person name="Ivanova A."/>
        </authorList>
    </citation>
    <scope>NUCLEOTIDE SEQUENCE [LARGE SCALE GENOMIC DNA]</scope>
    <source>
        <strain evidence="1 2">Pla2</strain>
    </source>
</reference>